<feature type="domain" description="Cas1p 10 TM acyl transferase" evidence="9">
    <location>
        <begin position="2"/>
        <end position="162"/>
    </location>
</feature>
<name>A0A9P6PRM9_9FUNG</name>
<feature type="transmembrane region" description="Helical" evidence="8">
    <location>
        <begin position="118"/>
        <end position="137"/>
    </location>
</feature>
<organism evidence="10 11">
    <name type="scientific">Actinomortierella ambigua</name>
    <dbReference type="NCBI Taxonomy" id="1343610"/>
    <lineage>
        <taxon>Eukaryota</taxon>
        <taxon>Fungi</taxon>
        <taxon>Fungi incertae sedis</taxon>
        <taxon>Mucoromycota</taxon>
        <taxon>Mortierellomycotina</taxon>
        <taxon>Mortierellomycetes</taxon>
        <taxon>Mortierellales</taxon>
        <taxon>Mortierellaceae</taxon>
        <taxon>Actinomortierella</taxon>
    </lineage>
</organism>
<keyword evidence="6 8" id="KW-0472">Membrane</keyword>
<evidence type="ECO:0000256" key="8">
    <source>
        <dbReference type="SAM" id="Phobius"/>
    </source>
</evidence>
<dbReference type="GO" id="GO:0016740">
    <property type="term" value="F:transferase activity"/>
    <property type="evidence" value="ECO:0007669"/>
    <property type="project" value="UniProtKB-KW"/>
</dbReference>
<keyword evidence="3" id="KW-0808">Transferase</keyword>
<evidence type="ECO:0000256" key="4">
    <source>
        <dbReference type="ARBA" id="ARBA00022692"/>
    </source>
</evidence>
<evidence type="ECO:0000256" key="7">
    <source>
        <dbReference type="ARBA" id="ARBA00023180"/>
    </source>
</evidence>
<evidence type="ECO:0000313" key="11">
    <source>
        <dbReference type="Proteomes" id="UP000807716"/>
    </source>
</evidence>
<feature type="transmembrane region" description="Helical" evidence="8">
    <location>
        <begin position="143"/>
        <end position="161"/>
    </location>
</feature>
<dbReference type="InterPro" id="IPR012419">
    <property type="entry name" value="Cas1_AcylTrans_dom"/>
</dbReference>
<dbReference type="GO" id="GO:0005794">
    <property type="term" value="C:Golgi apparatus"/>
    <property type="evidence" value="ECO:0007669"/>
    <property type="project" value="UniProtKB-ARBA"/>
</dbReference>
<evidence type="ECO:0000259" key="9">
    <source>
        <dbReference type="Pfam" id="PF07779"/>
    </source>
</evidence>
<dbReference type="GO" id="GO:0016020">
    <property type="term" value="C:membrane"/>
    <property type="evidence" value="ECO:0007669"/>
    <property type="project" value="UniProtKB-SubCell"/>
</dbReference>
<comment type="similarity">
    <text evidence="2">Belongs to the PC-esterase family. CASD1 subfamily.</text>
</comment>
<keyword evidence="4 8" id="KW-0812">Transmembrane</keyword>
<evidence type="ECO:0000256" key="3">
    <source>
        <dbReference type="ARBA" id="ARBA00022679"/>
    </source>
</evidence>
<keyword evidence="7" id="KW-0325">Glycoprotein</keyword>
<evidence type="ECO:0000256" key="5">
    <source>
        <dbReference type="ARBA" id="ARBA00022989"/>
    </source>
</evidence>
<feature type="non-terminal residue" evidence="10">
    <location>
        <position position="162"/>
    </location>
</feature>
<dbReference type="EMBL" id="JAAAJB010000792">
    <property type="protein sequence ID" value="KAG0251089.1"/>
    <property type="molecule type" value="Genomic_DNA"/>
</dbReference>
<dbReference type="PANTHER" id="PTHR13533">
    <property type="entry name" value="N-ACETYLNEURAMINATE 9-O-ACETYLTRANSFERASE"/>
    <property type="match status" value="1"/>
</dbReference>
<dbReference type="PANTHER" id="PTHR13533:SF1">
    <property type="entry name" value="N-ACETYLNEURAMINATE 9-O-ACETYLTRANSFERASE"/>
    <property type="match status" value="1"/>
</dbReference>
<evidence type="ECO:0000256" key="1">
    <source>
        <dbReference type="ARBA" id="ARBA00004141"/>
    </source>
</evidence>
<protein>
    <submittedName>
        <fullName evidence="10">CRISPR-associated protein 1</fullName>
    </submittedName>
</protein>
<evidence type="ECO:0000256" key="6">
    <source>
        <dbReference type="ARBA" id="ARBA00023136"/>
    </source>
</evidence>
<evidence type="ECO:0000256" key="2">
    <source>
        <dbReference type="ARBA" id="ARBA00010666"/>
    </source>
</evidence>
<keyword evidence="11" id="KW-1185">Reference proteome</keyword>
<dbReference type="GO" id="GO:0005975">
    <property type="term" value="P:carbohydrate metabolic process"/>
    <property type="evidence" value="ECO:0007669"/>
    <property type="project" value="UniProtKB-ARBA"/>
</dbReference>
<dbReference type="Pfam" id="PF07779">
    <property type="entry name" value="Cas1_AcylT"/>
    <property type="match status" value="1"/>
</dbReference>
<feature type="transmembrane region" description="Helical" evidence="8">
    <location>
        <begin position="68"/>
        <end position="88"/>
    </location>
</feature>
<dbReference type="AlphaFoldDB" id="A0A9P6PRM9"/>
<feature type="transmembrane region" description="Helical" evidence="8">
    <location>
        <begin position="26"/>
        <end position="47"/>
    </location>
</feature>
<dbReference type="Proteomes" id="UP000807716">
    <property type="component" value="Unassembled WGS sequence"/>
</dbReference>
<comment type="caution">
    <text evidence="10">The sequence shown here is derived from an EMBL/GenBank/DDBJ whole genome shotgun (WGS) entry which is preliminary data.</text>
</comment>
<feature type="transmembrane region" description="Helical" evidence="8">
    <location>
        <begin position="94"/>
        <end position="111"/>
    </location>
</feature>
<accession>A0A9P6PRM9</accession>
<gene>
    <name evidence="10" type="primary">CAS1</name>
    <name evidence="10" type="ORF">DFQ27_009013</name>
</gene>
<evidence type="ECO:0000313" key="10">
    <source>
        <dbReference type="EMBL" id="KAG0251089.1"/>
    </source>
</evidence>
<proteinExistence type="inferred from homology"/>
<sequence>MAVMAGAVVFMYFSDRTVLFGKANKMYSTSTFSFLMLATIFAGYITLKTSDKDQPFLNRDQTDEWKGWMQIVILIYHYVGASKVSAIYNPVRMLVASYLFMTGFGHFVFFYKKADFGFVRVASILARLNLLTILLAYTMNATYLSYYFAPLVSFFYLIIYAT</sequence>
<keyword evidence="5 8" id="KW-1133">Transmembrane helix</keyword>
<reference evidence="10" key="1">
    <citation type="journal article" date="2020" name="Fungal Divers.">
        <title>Resolving the Mortierellaceae phylogeny through synthesis of multi-gene phylogenetics and phylogenomics.</title>
        <authorList>
            <person name="Vandepol N."/>
            <person name="Liber J."/>
            <person name="Desiro A."/>
            <person name="Na H."/>
            <person name="Kennedy M."/>
            <person name="Barry K."/>
            <person name="Grigoriev I.V."/>
            <person name="Miller A.N."/>
            <person name="O'Donnell K."/>
            <person name="Stajich J.E."/>
            <person name="Bonito G."/>
        </authorList>
    </citation>
    <scope>NUCLEOTIDE SEQUENCE</scope>
    <source>
        <strain evidence="10">BC1065</strain>
    </source>
</reference>
<dbReference type="OrthoDB" id="1932925at2759"/>
<comment type="subcellular location">
    <subcellularLocation>
        <location evidence="1">Membrane</location>
        <topology evidence="1">Multi-pass membrane protein</topology>
    </subcellularLocation>
</comment>